<protein>
    <recommendedName>
        <fullName evidence="3">WXG100 family type VII secretion target</fullName>
    </recommendedName>
</protein>
<dbReference type="Proteomes" id="UP000297948">
    <property type="component" value="Unassembled WGS sequence"/>
</dbReference>
<comment type="caution">
    <text evidence="1">The sequence shown here is derived from an EMBL/GenBank/DDBJ whole genome shotgun (WGS) entry which is preliminary data.</text>
</comment>
<gene>
    <name evidence="1" type="ORF">E4099_23510</name>
</gene>
<dbReference type="OrthoDB" id="4313977at2"/>
<organism evidence="1 2">
    <name type="scientific">Streptomyces palmae</name>
    <dbReference type="NCBI Taxonomy" id="1701085"/>
    <lineage>
        <taxon>Bacteria</taxon>
        <taxon>Bacillati</taxon>
        <taxon>Actinomycetota</taxon>
        <taxon>Actinomycetes</taxon>
        <taxon>Kitasatosporales</taxon>
        <taxon>Streptomycetaceae</taxon>
        <taxon>Streptomyces</taxon>
    </lineage>
</organism>
<proteinExistence type="predicted"/>
<dbReference type="AlphaFoldDB" id="A0A4Z0GNE2"/>
<evidence type="ECO:0000313" key="2">
    <source>
        <dbReference type="Proteomes" id="UP000297948"/>
    </source>
</evidence>
<keyword evidence="2" id="KW-1185">Reference proteome</keyword>
<evidence type="ECO:0008006" key="3">
    <source>
        <dbReference type="Google" id="ProtNLM"/>
    </source>
</evidence>
<accession>A0A4Z0GNE2</accession>
<name>A0A4Z0GNE2_9ACTN</name>
<dbReference type="RefSeq" id="WP_135341109.1">
    <property type="nucleotide sequence ID" value="NZ_JBHLTX010000026.1"/>
</dbReference>
<reference evidence="1 2" key="1">
    <citation type="submission" date="2019-03" db="EMBL/GenBank/DDBJ databases">
        <authorList>
            <person name="Gonzalez-Pimentel J.L."/>
        </authorList>
    </citation>
    <scope>NUCLEOTIDE SEQUENCE [LARGE SCALE GENOMIC DNA]</scope>
    <source>
        <strain evidence="1 2">JCM 31289</strain>
    </source>
</reference>
<evidence type="ECO:0000313" key="1">
    <source>
        <dbReference type="EMBL" id="TGA97462.1"/>
    </source>
</evidence>
<sequence length="115" mass="12046">MNSDLKTWNAAGSAVGTLGGNVGTALTSLAKGQEGVGAKSVGAGELESAAAQREVYDSWKSYLDAVSGRCKGLKSRMEKAGHHQYRNDQAIKAAFTELEKKYQDTPAIGGQGKGR</sequence>
<dbReference type="EMBL" id="SRID01000273">
    <property type="protein sequence ID" value="TGA97462.1"/>
    <property type="molecule type" value="Genomic_DNA"/>
</dbReference>